<dbReference type="SUPFAM" id="SSF57667">
    <property type="entry name" value="beta-beta-alpha zinc fingers"/>
    <property type="match status" value="3"/>
</dbReference>
<feature type="domain" description="C2H2-type" evidence="13">
    <location>
        <begin position="209"/>
        <end position="231"/>
    </location>
</feature>
<accession>A0A0K8V1Z2</accession>
<organism evidence="14">
    <name type="scientific">Bactrocera latifrons</name>
    <name type="common">Malaysian fruit fly</name>
    <name type="synonym">Chaetodacus latifrons</name>
    <dbReference type="NCBI Taxonomy" id="174628"/>
    <lineage>
        <taxon>Eukaryota</taxon>
        <taxon>Metazoa</taxon>
        <taxon>Ecdysozoa</taxon>
        <taxon>Arthropoda</taxon>
        <taxon>Hexapoda</taxon>
        <taxon>Insecta</taxon>
        <taxon>Pterygota</taxon>
        <taxon>Neoptera</taxon>
        <taxon>Endopterygota</taxon>
        <taxon>Diptera</taxon>
        <taxon>Brachycera</taxon>
        <taxon>Muscomorpha</taxon>
        <taxon>Tephritoidea</taxon>
        <taxon>Tephritidae</taxon>
        <taxon>Bactrocera</taxon>
        <taxon>Bactrocera</taxon>
    </lineage>
</organism>
<dbReference type="FunFam" id="3.30.160.60:FF:000207">
    <property type="entry name" value="zinc finger protein SNAI2"/>
    <property type="match status" value="1"/>
</dbReference>
<dbReference type="GO" id="GO:0000977">
    <property type="term" value="F:RNA polymerase II transcription regulatory region sequence-specific DNA binding"/>
    <property type="evidence" value="ECO:0007669"/>
    <property type="project" value="UniProtKB-ARBA"/>
</dbReference>
<gene>
    <name evidence="14" type="primary">Scrt1_1</name>
    <name evidence="14" type="ORF">c4_g1_i3</name>
</gene>
<dbReference type="InterPro" id="IPR036236">
    <property type="entry name" value="Znf_C2H2_sf"/>
</dbReference>
<feature type="domain" description="C2H2-type" evidence="13">
    <location>
        <begin position="322"/>
        <end position="354"/>
    </location>
</feature>
<feature type="compositionally biased region" description="Polar residues" evidence="12">
    <location>
        <begin position="363"/>
        <end position="381"/>
    </location>
</feature>
<dbReference type="Pfam" id="PF00096">
    <property type="entry name" value="zf-C2H2"/>
    <property type="match status" value="3"/>
</dbReference>
<evidence type="ECO:0000256" key="9">
    <source>
        <dbReference type="ARBA" id="ARBA00023242"/>
    </source>
</evidence>
<evidence type="ECO:0000256" key="8">
    <source>
        <dbReference type="ARBA" id="ARBA00023163"/>
    </source>
</evidence>
<dbReference type="GO" id="GO:0008270">
    <property type="term" value="F:zinc ion binding"/>
    <property type="evidence" value="ECO:0007669"/>
    <property type="project" value="UniProtKB-KW"/>
</dbReference>
<dbReference type="Gene3D" id="3.30.160.60">
    <property type="entry name" value="Classic Zinc Finger"/>
    <property type="match status" value="4"/>
</dbReference>
<feature type="compositionally biased region" description="Basic and acidic residues" evidence="12">
    <location>
        <begin position="152"/>
        <end position="163"/>
    </location>
</feature>
<feature type="compositionally biased region" description="Low complexity" evidence="12">
    <location>
        <begin position="178"/>
        <end position="189"/>
    </location>
</feature>
<dbReference type="GO" id="GO:2000177">
    <property type="term" value="P:regulation of neural precursor cell proliferation"/>
    <property type="evidence" value="ECO:0007669"/>
    <property type="project" value="UniProtKB-ARBA"/>
</dbReference>
<dbReference type="PANTHER" id="PTHR47772:SF4">
    <property type="entry name" value="ZFP64 ZINC FINGER PROTEIN"/>
    <property type="match status" value="1"/>
</dbReference>
<dbReference type="OrthoDB" id="5428132at2759"/>
<evidence type="ECO:0000256" key="2">
    <source>
        <dbReference type="ARBA" id="ARBA00022723"/>
    </source>
</evidence>
<evidence type="ECO:0000256" key="11">
    <source>
        <dbReference type="PROSITE-ProRule" id="PRU00042"/>
    </source>
</evidence>
<proteinExistence type="inferred from homology"/>
<dbReference type="PANTHER" id="PTHR47772">
    <property type="entry name" value="ZINC FINGER PROTEIN 200"/>
    <property type="match status" value="1"/>
</dbReference>
<feature type="domain" description="C2H2-type" evidence="13">
    <location>
        <begin position="266"/>
        <end position="293"/>
    </location>
</feature>
<dbReference type="FunFam" id="3.30.160.60:FF:000322">
    <property type="entry name" value="GDNF-inducible zinc finger protein 1"/>
    <property type="match status" value="1"/>
</dbReference>
<comment type="subcellular location">
    <subcellularLocation>
        <location evidence="1">Nucleus</location>
    </subcellularLocation>
</comment>
<evidence type="ECO:0000256" key="12">
    <source>
        <dbReference type="SAM" id="MobiDB-lite"/>
    </source>
</evidence>
<name>A0A0K8V1Z2_BACLA</name>
<dbReference type="GO" id="GO:0005634">
    <property type="term" value="C:nucleus"/>
    <property type="evidence" value="ECO:0007669"/>
    <property type="project" value="UniProtKB-SubCell"/>
</dbReference>
<sequence length="540" mass="60714">MTKEQATAIPEELYNLTQLAEVTLAAGRLSTTNITEIKDYIKRHKALEYLADETTAPKPANVPQISEPSSAIAKPVNSLNNDYGNSLWHTNQEFSVKNQRYDNTEFQNNQTDDHSCNSSLTVQRTTFYSSSDDDSNYYSHKVFDRKKLRRSTISDHSRYDEHSCSSLPSCSSDEHFMGSSSNSSNSEGSKLSDGAEGSAHGVNLLDYEHICPECGKKYSTSSNLARHRQTHRSIMDKKARRCPYCEKVYVSMPAFSMHVRTHNQGCECQYCGKCFSRPWLLQGHIRTHTGEKPFKCSVCNKAFADKSNLRAHIQTHSNTKPHTCARCGKAFALKSYLYKHEESSCMKNHQRNGERSEARPIRNSANTTNAPIVKSQNTHSLTDSAKSTLATKLLQKEKDRRQAGTLTYGEILPETIHKPLEITTILTLTDNNCTMKTNVAHEKSYTMLTSPMSQEEYERFKRISVIQTATPSDIVYRDHGIGPTGIANAATHIPLQFCNADNEHPQQVQDQPVDFSPKNNFTHSTKTSPFELTGNYAILA</sequence>
<evidence type="ECO:0000256" key="5">
    <source>
        <dbReference type="ARBA" id="ARBA00022833"/>
    </source>
</evidence>
<dbReference type="FunFam" id="3.30.160.60:FF:000043">
    <property type="entry name" value="Scratch family zinc finger 2"/>
    <property type="match status" value="1"/>
</dbReference>
<keyword evidence="5" id="KW-0862">Zinc</keyword>
<comment type="similarity">
    <text evidence="10">Belongs to the snail C2H2-type zinc-finger protein family.</text>
</comment>
<keyword evidence="8" id="KW-0804">Transcription</keyword>
<dbReference type="SMART" id="SM00355">
    <property type="entry name" value="ZnF_C2H2"/>
    <property type="match status" value="5"/>
</dbReference>
<evidence type="ECO:0000256" key="6">
    <source>
        <dbReference type="ARBA" id="ARBA00023015"/>
    </source>
</evidence>
<reference evidence="14" key="1">
    <citation type="submission" date="2015-06" db="EMBL/GenBank/DDBJ databases">
        <authorList>
            <person name="Hoefler B.C."/>
            <person name="Straight P.D."/>
        </authorList>
    </citation>
    <scope>NUCLEOTIDE SEQUENCE</scope>
</reference>
<evidence type="ECO:0000256" key="7">
    <source>
        <dbReference type="ARBA" id="ARBA00023125"/>
    </source>
</evidence>
<evidence type="ECO:0000256" key="4">
    <source>
        <dbReference type="ARBA" id="ARBA00022771"/>
    </source>
</evidence>
<evidence type="ECO:0000313" key="14">
    <source>
        <dbReference type="EMBL" id="JAI32615.1"/>
    </source>
</evidence>
<dbReference type="PROSITE" id="PS00028">
    <property type="entry name" value="ZINC_FINGER_C2H2_1"/>
    <property type="match status" value="4"/>
</dbReference>
<dbReference type="EMBL" id="GDHF01019699">
    <property type="protein sequence ID" value="JAI32615.1"/>
    <property type="molecule type" value="Transcribed_RNA"/>
</dbReference>
<evidence type="ECO:0000256" key="3">
    <source>
        <dbReference type="ARBA" id="ARBA00022737"/>
    </source>
</evidence>
<dbReference type="GO" id="GO:0007417">
    <property type="term" value="P:central nervous system development"/>
    <property type="evidence" value="ECO:0007669"/>
    <property type="project" value="UniProtKB-ARBA"/>
</dbReference>
<evidence type="ECO:0000256" key="10">
    <source>
        <dbReference type="ARBA" id="ARBA00037948"/>
    </source>
</evidence>
<dbReference type="GO" id="GO:0055059">
    <property type="term" value="P:asymmetric neuroblast division"/>
    <property type="evidence" value="ECO:0007669"/>
    <property type="project" value="UniProtKB-ARBA"/>
</dbReference>
<dbReference type="InterPro" id="IPR013087">
    <property type="entry name" value="Znf_C2H2_type"/>
</dbReference>
<dbReference type="AlphaFoldDB" id="A0A0K8V1Z2"/>
<evidence type="ECO:0000259" key="13">
    <source>
        <dbReference type="PROSITE" id="PS50157"/>
    </source>
</evidence>
<protein>
    <submittedName>
        <fullName evidence="14">Transcriptional repressor scratch 1</fullName>
    </submittedName>
</protein>
<dbReference type="GO" id="GO:0045944">
    <property type="term" value="P:positive regulation of transcription by RNA polymerase II"/>
    <property type="evidence" value="ECO:0007669"/>
    <property type="project" value="UniProtKB-ARBA"/>
</dbReference>
<keyword evidence="3" id="KW-0677">Repeat</keyword>
<keyword evidence="4 11" id="KW-0863">Zinc-finger</keyword>
<keyword evidence="7" id="KW-0238">DNA-binding</keyword>
<keyword evidence="9" id="KW-0539">Nucleus</keyword>
<feature type="compositionally biased region" description="Basic and acidic residues" evidence="12">
    <location>
        <begin position="351"/>
        <end position="360"/>
    </location>
</feature>
<evidence type="ECO:0000256" key="1">
    <source>
        <dbReference type="ARBA" id="ARBA00004123"/>
    </source>
</evidence>
<dbReference type="PROSITE" id="PS50157">
    <property type="entry name" value="ZINC_FINGER_C2H2_2"/>
    <property type="match status" value="4"/>
</dbReference>
<feature type="region of interest" description="Disordered" evidence="12">
    <location>
        <begin position="347"/>
        <end position="381"/>
    </location>
</feature>
<dbReference type="FunFam" id="3.30.160.60:FF:000260">
    <property type="entry name" value="Spalt-like transcription factor 1"/>
    <property type="match status" value="1"/>
</dbReference>
<feature type="region of interest" description="Disordered" evidence="12">
    <location>
        <begin position="152"/>
        <end position="195"/>
    </location>
</feature>
<keyword evidence="2" id="KW-0479">Metal-binding</keyword>
<dbReference type="InterPro" id="IPR050636">
    <property type="entry name" value="C2H2-ZF_domain-containing"/>
</dbReference>
<keyword evidence="6" id="KW-0805">Transcription regulation</keyword>
<dbReference type="GO" id="GO:0060562">
    <property type="term" value="P:epithelial tube morphogenesis"/>
    <property type="evidence" value="ECO:0007669"/>
    <property type="project" value="UniProtKB-ARBA"/>
</dbReference>
<feature type="domain" description="C2H2-type" evidence="13">
    <location>
        <begin position="294"/>
        <end position="321"/>
    </location>
</feature>